<protein>
    <submittedName>
        <fullName evidence="2">Uncharacterized protein</fullName>
    </submittedName>
</protein>
<keyword evidence="1" id="KW-0732">Signal</keyword>
<feature type="chain" id="PRO_5011432871" evidence="1">
    <location>
        <begin position="30"/>
        <end position="340"/>
    </location>
</feature>
<dbReference type="RefSeq" id="WP_089730239.1">
    <property type="nucleotide sequence ID" value="NZ_FNGI01000010.1"/>
</dbReference>
<evidence type="ECO:0000256" key="1">
    <source>
        <dbReference type="SAM" id="SignalP"/>
    </source>
</evidence>
<name>A0A1G9PW13_9GAMM</name>
<dbReference type="OrthoDB" id="9255494at2"/>
<dbReference type="Proteomes" id="UP000198654">
    <property type="component" value="Unassembled WGS sequence"/>
</dbReference>
<accession>A0A1G9PW13</accession>
<dbReference type="AlphaFoldDB" id="A0A1G9PW13"/>
<proteinExistence type="predicted"/>
<keyword evidence="3" id="KW-1185">Reference proteome</keyword>
<feature type="signal peptide" evidence="1">
    <location>
        <begin position="1"/>
        <end position="29"/>
    </location>
</feature>
<organism evidence="2 3">
    <name type="scientific">Modicisalibacter muralis</name>
    <dbReference type="NCBI Taxonomy" id="119000"/>
    <lineage>
        <taxon>Bacteria</taxon>
        <taxon>Pseudomonadati</taxon>
        <taxon>Pseudomonadota</taxon>
        <taxon>Gammaproteobacteria</taxon>
        <taxon>Oceanospirillales</taxon>
        <taxon>Halomonadaceae</taxon>
        <taxon>Modicisalibacter</taxon>
    </lineage>
</organism>
<sequence>MYTKNYMASTIGLIALIAAATYGTRPAQAALFESYQAALHAYFYQYRALPIILPTDEEPGDIYLNPYEGFLARKHLCFAGLNPSMSTTVLADAIDTRRYAVSGELRSTLYKVADIGVDANISISDAVELRFTGARVERFTQGIIENALADANPECDKKLQEINERGEEYSYQERVPWVLRDVVSAKFLSRLRFQRDMGAAVEAQANRKFAKMVSDLGGTISGDIESSGNITIAADSAFPVAFRPAFISREDIDRLLAMDDPSLWESLKSAIFGDGAARNELKDIRSKFPDGEIPLLSEMYEQMGLGPSVTFDLENEEHVIYFKRRILLLTMAWELYGEYY</sequence>
<dbReference type="EMBL" id="FNGI01000010">
    <property type="protein sequence ID" value="SDM02944.1"/>
    <property type="molecule type" value="Genomic_DNA"/>
</dbReference>
<reference evidence="2 3" key="1">
    <citation type="submission" date="2016-10" db="EMBL/GenBank/DDBJ databases">
        <authorList>
            <person name="de Groot N.N."/>
        </authorList>
    </citation>
    <scope>NUCLEOTIDE SEQUENCE [LARGE SCALE GENOMIC DNA]</scope>
    <source>
        <strain evidence="2 3">DSM 14789</strain>
    </source>
</reference>
<gene>
    <name evidence="2" type="ORF">SAMN05661010_03166</name>
</gene>
<evidence type="ECO:0000313" key="2">
    <source>
        <dbReference type="EMBL" id="SDM02944.1"/>
    </source>
</evidence>
<evidence type="ECO:0000313" key="3">
    <source>
        <dbReference type="Proteomes" id="UP000198654"/>
    </source>
</evidence>